<name>A0A1Y1IS76_KLENI</name>
<keyword evidence="4" id="KW-1185">Reference proteome</keyword>
<dbReference type="SUPFAM" id="SSF53448">
    <property type="entry name" value="Nucleotide-diphospho-sugar transferases"/>
    <property type="match status" value="1"/>
</dbReference>
<evidence type="ECO:0000256" key="2">
    <source>
        <dbReference type="RuleBase" id="RU362027"/>
    </source>
</evidence>
<dbReference type="PANTHER" id="PTHR11183">
    <property type="entry name" value="GLYCOGENIN SUBFAMILY MEMBER"/>
    <property type="match status" value="1"/>
</dbReference>
<dbReference type="Gene3D" id="3.90.550.10">
    <property type="entry name" value="Spore Coat Polysaccharide Biosynthesis Protein SpsA, Chain A"/>
    <property type="match status" value="1"/>
</dbReference>
<evidence type="ECO:0000313" key="3">
    <source>
        <dbReference type="EMBL" id="GAQ92882.1"/>
    </source>
</evidence>
<evidence type="ECO:0000256" key="1">
    <source>
        <dbReference type="ARBA" id="ARBA00022676"/>
    </source>
</evidence>
<dbReference type="Proteomes" id="UP000054558">
    <property type="component" value="Unassembled WGS sequence"/>
</dbReference>
<dbReference type="OrthoDB" id="2014201at2759"/>
<reference evidence="3 4" key="1">
    <citation type="journal article" date="2014" name="Nat. Commun.">
        <title>Klebsormidium flaccidum genome reveals primary factors for plant terrestrial adaptation.</title>
        <authorList>
            <person name="Hori K."/>
            <person name="Maruyama F."/>
            <person name="Fujisawa T."/>
            <person name="Togashi T."/>
            <person name="Yamamoto N."/>
            <person name="Seo M."/>
            <person name="Sato S."/>
            <person name="Yamada T."/>
            <person name="Mori H."/>
            <person name="Tajima N."/>
            <person name="Moriyama T."/>
            <person name="Ikeuchi M."/>
            <person name="Watanabe M."/>
            <person name="Wada H."/>
            <person name="Kobayashi K."/>
            <person name="Saito M."/>
            <person name="Masuda T."/>
            <person name="Sasaki-Sekimoto Y."/>
            <person name="Mashiguchi K."/>
            <person name="Awai K."/>
            <person name="Shimojima M."/>
            <person name="Masuda S."/>
            <person name="Iwai M."/>
            <person name="Nobusawa T."/>
            <person name="Narise T."/>
            <person name="Kondo S."/>
            <person name="Saito H."/>
            <person name="Sato R."/>
            <person name="Murakawa M."/>
            <person name="Ihara Y."/>
            <person name="Oshima-Yamada Y."/>
            <person name="Ohtaka K."/>
            <person name="Satoh M."/>
            <person name="Sonobe K."/>
            <person name="Ishii M."/>
            <person name="Ohtani R."/>
            <person name="Kanamori-Sato M."/>
            <person name="Honoki R."/>
            <person name="Miyazaki D."/>
            <person name="Mochizuki H."/>
            <person name="Umetsu J."/>
            <person name="Higashi K."/>
            <person name="Shibata D."/>
            <person name="Kamiya Y."/>
            <person name="Sato N."/>
            <person name="Nakamura Y."/>
            <person name="Tabata S."/>
            <person name="Ida S."/>
            <person name="Kurokawa K."/>
            <person name="Ohta H."/>
        </authorList>
    </citation>
    <scope>NUCLEOTIDE SEQUENCE [LARGE SCALE GENOMIC DNA]</scope>
    <source>
        <strain evidence="3 4">NIES-2285</strain>
    </source>
</reference>
<feature type="non-terminal residue" evidence="3">
    <location>
        <position position="1"/>
    </location>
</feature>
<dbReference type="InterPro" id="IPR002495">
    <property type="entry name" value="Glyco_trans_8"/>
</dbReference>
<dbReference type="STRING" id="105231.A0A1Y1IS76"/>
<gene>
    <name evidence="3" type="ORF">KFL_011800020</name>
</gene>
<dbReference type="InterPro" id="IPR029044">
    <property type="entry name" value="Nucleotide-diphossugar_trans"/>
</dbReference>
<proteinExistence type="inferred from homology"/>
<comment type="similarity">
    <text evidence="2">Belongs to the glycosyltransferase 8 family.</text>
</comment>
<keyword evidence="1" id="KW-0808">Transferase</keyword>
<dbReference type="GO" id="GO:0016757">
    <property type="term" value="F:glycosyltransferase activity"/>
    <property type="evidence" value="ECO:0000318"/>
    <property type="project" value="GO_Central"/>
</dbReference>
<sequence>AVSVQYAEVNRDFVVLVSADVSRDVIRQLEEECVVVLRVDPRASAKGQRLQRMSARYESGYWQIKMHIWRLAQYEKIVYMDGDIFMRQNADALFCAHIPKGAVFAAVPKSPKNKTAGFNAGTFVLRPSLQVFDEVQARFDALTDEEMLATCEQDFVNLVFHGRFSYLPVDSVLKHRRWVAHPSAWNVSRVLGFHMNGPPKPWDPQWLTQCAYPPPHGEKVKEYTQLFTNWWRHYYDMIEQPLPSDQRRMALRPEHDPDATWQRWDERRFIASGCGFNASVGKVEDDATVR</sequence>
<dbReference type="AlphaFoldDB" id="A0A1Y1IS76"/>
<dbReference type="EC" id="2.4.1.-" evidence="2"/>
<evidence type="ECO:0000313" key="4">
    <source>
        <dbReference type="Proteomes" id="UP000054558"/>
    </source>
</evidence>
<keyword evidence="1" id="KW-0328">Glycosyltransferase</keyword>
<protein>
    <recommendedName>
        <fullName evidence="2">Hexosyltransferase</fullName>
        <ecNumber evidence="2">2.4.1.-</ecNumber>
    </recommendedName>
</protein>
<accession>A0A1Y1IS76</accession>
<organism evidence="3 4">
    <name type="scientific">Klebsormidium nitens</name>
    <name type="common">Green alga</name>
    <name type="synonym">Ulothrix nitens</name>
    <dbReference type="NCBI Taxonomy" id="105231"/>
    <lineage>
        <taxon>Eukaryota</taxon>
        <taxon>Viridiplantae</taxon>
        <taxon>Streptophyta</taxon>
        <taxon>Klebsormidiophyceae</taxon>
        <taxon>Klebsormidiales</taxon>
        <taxon>Klebsormidiaceae</taxon>
        <taxon>Klebsormidium</taxon>
    </lineage>
</organism>
<dbReference type="EMBL" id="DF238129">
    <property type="protein sequence ID" value="GAQ92882.1"/>
    <property type="molecule type" value="Genomic_DNA"/>
</dbReference>
<dbReference type="Pfam" id="PF01501">
    <property type="entry name" value="Glyco_transf_8"/>
    <property type="match status" value="1"/>
</dbReference>
<dbReference type="InterPro" id="IPR050587">
    <property type="entry name" value="GNT1/Glycosyltrans_8"/>
</dbReference>
<dbReference type="OMA" id="MLATCEQ"/>